<reference evidence="4" key="1">
    <citation type="submission" date="2016-10" db="EMBL/GenBank/DDBJ databases">
        <authorList>
            <person name="Varghese N."/>
            <person name="Submissions S."/>
        </authorList>
    </citation>
    <scope>NUCLEOTIDE SEQUENCE [LARGE SCALE GENOMIC DNA]</scope>
    <source>
        <strain evidence="4">CGMCC 4.3568</strain>
    </source>
</reference>
<dbReference type="PANTHER" id="PTHR21666">
    <property type="entry name" value="PEPTIDASE-RELATED"/>
    <property type="match status" value="1"/>
</dbReference>
<evidence type="ECO:0000313" key="3">
    <source>
        <dbReference type="EMBL" id="SFA89880.1"/>
    </source>
</evidence>
<evidence type="ECO:0000256" key="1">
    <source>
        <dbReference type="ARBA" id="ARBA00022729"/>
    </source>
</evidence>
<dbReference type="InterPro" id="IPR016047">
    <property type="entry name" value="M23ase_b-sheet_dom"/>
</dbReference>
<accession>A0A1I0WNZ2</accession>
<protein>
    <submittedName>
        <fullName evidence="3">Peptidase family M23</fullName>
    </submittedName>
</protein>
<organism evidence="3 4">
    <name type="scientific">Amycolatopsis marina</name>
    <dbReference type="NCBI Taxonomy" id="490629"/>
    <lineage>
        <taxon>Bacteria</taxon>
        <taxon>Bacillati</taxon>
        <taxon>Actinomycetota</taxon>
        <taxon>Actinomycetes</taxon>
        <taxon>Pseudonocardiales</taxon>
        <taxon>Pseudonocardiaceae</taxon>
        <taxon>Amycolatopsis</taxon>
    </lineage>
</organism>
<evidence type="ECO:0000313" key="4">
    <source>
        <dbReference type="Proteomes" id="UP000243799"/>
    </source>
</evidence>
<dbReference type="GO" id="GO:0004222">
    <property type="term" value="F:metalloendopeptidase activity"/>
    <property type="evidence" value="ECO:0007669"/>
    <property type="project" value="TreeGrafter"/>
</dbReference>
<evidence type="ECO:0000259" key="2">
    <source>
        <dbReference type="Pfam" id="PF01551"/>
    </source>
</evidence>
<dbReference type="CDD" id="cd12797">
    <property type="entry name" value="M23_peptidase"/>
    <property type="match status" value="1"/>
</dbReference>
<proteinExistence type="predicted"/>
<keyword evidence="4" id="KW-1185">Reference proteome</keyword>
<dbReference type="AlphaFoldDB" id="A0A1I0WNZ2"/>
<dbReference type="InterPro" id="IPR011055">
    <property type="entry name" value="Dup_hybrid_motif"/>
</dbReference>
<dbReference type="Proteomes" id="UP000243799">
    <property type="component" value="Unassembled WGS sequence"/>
</dbReference>
<sequence>MSSMSSDRAHVHRRHAPLALVVTISLLLLPWPHPQAVAIPAAAAGLEPRFSWPLLPAPAVTRNFEEPAHPYGPGHRGVDLSTEVGHSVLAAGEGTVRFAGTVAGRGVVSIEHDGELRTTYEPVVPTVSTGEQIHRGQVIGQVAAGHEACPVAACLHWGALRAGEYLNPLRLVRPDTRLRLKPWEP</sequence>
<dbReference type="Gene3D" id="2.70.70.10">
    <property type="entry name" value="Glucose Permease (Domain IIA)"/>
    <property type="match status" value="1"/>
</dbReference>
<dbReference type="InterPro" id="IPR050570">
    <property type="entry name" value="Cell_wall_metabolism_enzyme"/>
</dbReference>
<keyword evidence="1" id="KW-0732">Signal</keyword>
<dbReference type="PANTHER" id="PTHR21666:SF289">
    <property type="entry name" value="L-ALA--D-GLU ENDOPEPTIDASE"/>
    <property type="match status" value="1"/>
</dbReference>
<dbReference type="EMBL" id="FOKG01000002">
    <property type="protein sequence ID" value="SFA89880.1"/>
    <property type="molecule type" value="Genomic_DNA"/>
</dbReference>
<feature type="domain" description="M23ase beta-sheet core" evidence="2">
    <location>
        <begin position="74"/>
        <end position="168"/>
    </location>
</feature>
<gene>
    <name evidence="3" type="ORF">SAMN05216266_10276</name>
</gene>
<dbReference type="SUPFAM" id="SSF51261">
    <property type="entry name" value="Duplicated hybrid motif"/>
    <property type="match status" value="1"/>
</dbReference>
<dbReference type="Pfam" id="PF01551">
    <property type="entry name" value="Peptidase_M23"/>
    <property type="match status" value="1"/>
</dbReference>
<name>A0A1I0WNZ2_9PSEU</name>
<dbReference type="OrthoDB" id="5245088at2"/>